<feature type="compositionally biased region" description="Gly residues" evidence="13">
    <location>
        <begin position="165"/>
        <end position="174"/>
    </location>
</feature>
<comment type="subcellular location">
    <subcellularLocation>
        <location evidence="1">Nucleus</location>
    </subcellularLocation>
</comment>
<feature type="compositionally biased region" description="Low complexity" evidence="13">
    <location>
        <begin position="175"/>
        <end position="187"/>
    </location>
</feature>
<feature type="region of interest" description="Disordered" evidence="13">
    <location>
        <begin position="1018"/>
        <end position="1140"/>
    </location>
</feature>
<evidence type="ECO:0000256" key="10">
    <source>
        <dbReference type="ARBA" id="ARBA00023242"/>
    </source>
</evidence>
<sequence>MNGVRTSGTAGDKLPSQLPNGRLPPQVSNAKLPPRVSTTSDSMLTPMKTERILSEIKTMFSVGTPLTEIGATPRKEPDNKFCLNNPGVPKHKYAPAPTMRPPSSFKTPLDSIPSMLKPIGPLEDDAHGSDSDGGDSSKNKRNSSDTSSNESAGESSSEDSNIGHKAGGAGGLGASGSSSGIGSSLSGSTGGGGGSVGPGSGGSEPTASGSPPQRLMNWSLMNFLPPPVLNETSSSHSQSANNPGSVGSNHNMNENSNSPLMPGSPPTTATATIIKNEPPTMEDDHLSNSSSNNENAFAVKQEPFPSENSTSSPSAAGIPTTTPSSALPGLNGGCTEDFTKHDLEHLPGLVKSPEGSPAEKDSNDQMDSIESDEVSRALLKAKELRNIQPLSGISDIDDNNVEPSGGAGLVSAGSTTLSRSGQKVKRKRKTLKDRERDASSSSDDAGFSSFEKDKITKGRGRPRKNPPAAGSIKGSSSTRQSDADSVTSSASKRRLSVSSSKTVASTPSKKDGPTTPAKKQTGSRKRPARAPTKPTISREMLTTTDDSDSENARDSNVANSELDDKPAKSPQKSKKGTPKAPASEVDQLSSDSNEEILNRRTPPPLMSPPFAPLSSGTNSQPSSVSKVLPRKISTASSVSIDEDDRSDRDDDDEDDDDDDDDHRNGSASDSGSASDGGVKREKKINKIKSDKNKKDTLRKLFSIKAAEGGAKGGKGGKGKGKGQVVIEEVHHTKASSIQTTVNTTPNSKSQHHLNVPATDRNASLTSPPPPHTAPSIVEKVLLSPARTALTNISLMCRIELSRLLKVPPQPPAGAKLAKANESYSAQRSASARQKSTSPYELKTRRNSIAYCDERRRVDVPPTTTTNYRLTEGLDPKQLLAGDSALLLENGRHRSNSINSNASEHLSRERSSRDFRETSSPSIPPHLHHNSNHNTSTSSLSSGSGSAQKQSSSASSAKQHLTYDEKLPAKSEKLQYGTTTTTPNYPLKEEKYGKALNIKHENLIKQEYLDGEDSKLSPAALSKLTNGPPQSTQSADATSSSRRKRTSSSSSSSHKEKRRKKDKSGGSAAAAAAATASNAQTESLDQMPPTNHDRLGGVDQQNTQGHLPPASTTNTNTITSNSTKQQLSEPTESATTTAGTAPTTQTIIKKIHVSYFERSNEDELEVRDQNRYLSEAKRLKHAADREGDHLAQAMLYLEAVLFFLLTGDTMERDPITEKAAFTMYKDTLSLIKYISSKFRSQQQHLTVQGNIHSKVAILSLRCQSLIYLKLYKMRRHDIKEVQRIIAEYNQKPNTTVSADMVNGNTPSPLSPTSVGSQSSGYCSGQTGQTGPIPGSSISSSPSPCLLMPVHVHMAFQKQATLFNHLLNCQDLWEQADNLVIRGNHTDFFIDLDHENGPMTLHSSLYNVVKYVQAGIQKLRRKTLQD</sequence>
<evidence type="ECO:0000256" key="4">
    <source>
        <dbReference type="ARBA" id="ARBA00022473"/>
    </source>
</evidence>
<feature type="compositionally biased region" description="Basic residues" evidence="13">
    <location>
        <begin position="422"/>
        <end position="431"/>
    </location>
</feature>
<keyword evidence="7" id="KW-0805">Transcription regulation</keyword>
<feature type="region of interest" description="Disordered" evidence="13">
    <location>
        <begin position="1302"/>
        <end position="1334"/>
    </location>
</feature>
<feature type="region of interest" description="Disordered" evidence="13">
    <location>
        <begin position="386"/>
        <end position="693"/>
    </location>
</feature>
<keyword evidence="8" id="KW-0238">DNA-binding</keyword>
<keyword evidence="9" id="KW-0804">Transcription</keyword>
<dbReference type="GO" id="GO:0005634">
    <property type="term" value="C:nucleus"/>
    <property type="evidence" value="ECO:0007669"/>
    <property type="project" value="UniProtKB-SubCell"/>
</dbReference>
<comment type="caution">
    <text evidence="15">The sequence shown here is derived from an EMBL/GenBank/DDBJ whole genome shotgun (WGS) entry which is preliminary data.</text>
</comment>
<feature type="region of interest" description="Disordered" evidence="13">
    <location>
        <begin position="1"/>
        <end position="47"/>
    </location>
</feature>
<evidence type="ECO:0000256" key="8">
    <source>
        <dbReference type="ARBA" id="ARBA00023125"/>
    </source>
</evidence>
<evidence type="ECO:0000256" key="5">
    <source>
        <dbReference type="ARBA" id="ARBA00022553"/>
    </source>
</evidence>
<feature type="compositionally biased region" description="Polar residues" evidence="13">
    <location>
        <begin position="412"/>
        <end position="421"/>
    </location>
</feature>
<feature type="compositionally biased region" description="Basic and acidic residues" evidence="13">
    <location>
        <begin position="124"/>
        <end position="138"/>
    </location>
</feature>
<feature type="compositionally biased region" description="Polar residues" evidence="13">
    <location>
        <begin position="1302"/>
        <end position="1328"/>
    </location>
</feature>
<feature type="region of interest" description="Disordered" evidence="13">
    <location>
        <begin position="890"/>
        <end position="985"/>
    </location>
</feature>
<name>A0ABD1DKP0_CULPP</name>
<accession>A0ABD1DKP0</accession>
<evidence type="ECO:0000256" key="2">
    <source>
        <dbReference type="ARBA" id="ARBA00007354"/>
    </source>
</evidence>
<evidence type="ECO:0000259" key="14">
    <source>
        <dbReference type="Pfam" id="PF18876"/>
    </source>
</evidence>
<feature type="compositionally biased region" description="Polar residues" evidence="13">
    <location>
        <begin position="616"/>
        <end position="625"/>
    </location>
</feature>
<dbReference type="Proteomes" id="UP001562425">
    <property type="component" value="Unassembled WGS sequence"/>
</dbReference>
<evidence type="ECO:0000256" key="11">
    <source>
        <dbReference type="ARBA" id="ARBA00024653"/>
    </source>
</evidence>
<feature type="compositionally biased region" description="Low complexity" evidence="13">
    <location>
        <begin position="931"/>
        <end position="959"/>
    </location>
</feature>
<dbReference type="PANTHER" id="PTHR10528">
    <property type="entry name" value="AF4/FMR2 FAMILY MEMBER"/>
    <property type="match status" value="1"/>
</dbReference>
<evidence type="ECO:0000256" key="13">
    <source>
        <dbReference type="SAM" id="MobiDB-lite"/>
    </source>
</evidence>
<organism evidence="15 16">
    <name type="scientific">Culex pipiens pipiens</name>
    <name type="common">Northern house mosquito</name>
    <dbReference type="NCBI Taxonomy" id="38569"/>
    <lineage>
        <taxon>Eukaryota</taxon>
        <taxon>Metazoa</taxon>
        <taxon>Ecdysozoa</taxon>
        <taxon>Arthropoda</taxon>
        <taxon>Hexapoda</taxon>
        <taxon>Insecta</taxon>
        <taxon>Pterygota</taxon>
        <taxon>Neoptera</taxon>
        <taxon>Endopterygota</taxon>
        <taxon>Diptera</taxon>
        <taxon>Nematocera</taxon>
        <taxon>Culicoidea</taxon>
        <taxon>Culicidae</taxon>
        <taxon>Culicinae</taxon>
        <taxon>Culicini</taxon>
        <taxon>Culex</taxon>
        <taxon>Culex</taxon>
    </lineage>
</organism>
<comment type="function">
    <text evidence="11">Has a role in transcriptional regulation. Acts in parallel with the Ras/MAPK and the PI3K/PKB pathways in the control of cell identity and cellular growth. Essential for regulation of the cytoskeleton and cell growth but not for cell proliferation or growth rate. Required specifically for the microtubule-based basal transport of lipid droplets. Plays a partially redundant function downstream of Raf in cell fate specification in the developing eye. Pair-rule protein that regulates embryonic cellularization, gastrulation and segmentation.</text>
</comment>
<feature type="compositionally biased region" description="Polar residues" evidence="13">
    <location>
        <begin position="306"/>
        <end position="325"/>
    </location>
</feature>
<feature type="compositionally biased region" description="Low complexity" evidence="13">
    <location>
        <begin position="665"/>
        <end position="676"/>
    </location>
</feature>
<feature type="compositionally biased region" description="Polar residues" evidence="13">
    <location>
        <begin position="473"/>
        <end position="486"/>
    </location>
</feature>
<evidence type="ECO:0000256" key="7">
    <source>
        <dbReference type="ARBA" id="ARBA00023015"/>
    </source>
</evidence>
<keyword evidence="6" id="KW-0562">Pair-rule protein</keyword>
<protein>
    <recommendedName>
        <fullName evidence="3">AF4/FMR2 family member lilli</fullName>
    </recommendedName>
    <alternativeName>
        <fullName evidence="12">Protein lilliputian</fullName>
    </alternativeName>
</protein>
<keyword evidence="4" id="KW-0217">Developmental protein</keyword>
<feature type="compositionally biased region" description="Low complexity" evidence="13">
    <location>
        <begin position="1029"/>
        <end position="1039"/>
    </location>
</feature>
<gene>
    <name evidence="15" type="ORF">pipiens_001157</name>
</gene>
<reference evidence="15 16" key="1">
    <citation type="submission" date="2024-05" db="EMBL/GenBank/DDBJ databases">
        <title>Culex pipiens pipiens assembly and annotation.</title>
        <authorList>
            <person name="Alout H."/>
            <person name="Durand T."/>
        </authorList>
    </citation>
    <scope>NUCLEOTIDE SEQUENCE [LARGE SCALE GENOMIC DNA]</scope>
    <source>
        <strain evidence="15">HA-2024</strain>
        <tissue evidence="15">Whole body</tissue>
    </source>
</reference>
<evidence type="ECO:0000313" key="16">
    <source>
        <dbReference type="Proteomes" id="UP001562425"/>
    </source>
</evidence>
<evidence type="ECO:0000256" key="9">
    <source>
        <dbReference type="ARBA" id="ARBA00023163"/>
    </source>
</evidence>
<feature type="region of interest" description="Disordered" evidence="13">
    <location>
        <begin position="68"/>
        <end position="374"/>
    </location>
</feature>
<dbReference type="GO" id="GO:0007366">
    <property type="term" value="P:periodic partitioning by pair rule gene"/>
    <property type="evidence" value="ECO:0007669"/>
    <property type="project" value="UniProtKB-KW"/>
</dbReference>
<dbReference type="GO" id="GO:0003677">
    <property type="term" value="F:DNA binding"/>
    <property type="evidence" value="ECO:0007669"/>
    <property type="project" value="UniProtKB-KW"/>
</dbReference>
<evidence type="ECO:0000256" key="6">
    <source>
        <dbReference type="ARBA" id="ARBA00022788"/>
    </source>
</evidence>
<evidence type="ECO:0000313" key="15">
    <source>
        <dbReference type="EMBL" id="KAL1400141.1"/>
    </source>
</evidence>
<dbReference type="Pfam" id="PF18876">
    <property type="entry name" value="AFF4_CHD"/>
    <property type="match status" value="1"/>
</dbReference>
<dbReference type="EMBL" id="JBEHCU010005346">
    <property type="protein sequence ID" value="KAL1400141.1"/>
    <property type="molecule type" value="Genomic_DNA"/>
</dbReference>
<feature type="compositionally biased region" description="Polar residues" evidence="13">
    <location>
        <begin position="230"/>
        <end position="259"/>
    </location>
</feature>
<feature type="region of interest" description="Disordered" evidence="13">
    <location>
        <begin position="733"/>
        <end position="752"/>
    </location>
</feature>
<evidence type="ECO:0000256" key="3">
    <source>
        <dbReference type="ARBA" id="ARBA00021888"/>
    </source>
</evidence>
<feature type="compositionally biased region" description="Gly residues" evidence="13">
    <location>
        <begin position="188"/>
        <end position="202"/>
    </location>
</feature>
<proteinExistence type="inferred from homology"/>
<feature type="compositionally biased region" description="Pro residues" evidence="13">
    <location>
        <begin position="601"/>
        <end position="611"/>
    </location>
</feature>
<feature type="compositionally biased region" description="Low complexity" evidence="13">
    <location>
        <begin position="439"/>
        <end position="449"/>
    </location>
</feature>
<feature type="compositionally biased region" description="Basic and acidic residues" evidence="13">
    <location>
        <begin position="960"/>
        <end position="972"/>
    </location>
</feature>
<feature type="compositionally biased region" description="Low complexity" evidence="13">
    <location>
        <begin position="1110"/>
        <end position="1140"/>
    </location>
</feature>
<dbReference type="PANTHER" id="PTHR10528:SF17">
    <property type="entry name" value="AF4_FMR2 FAMILY MEMBER LILLI"/>
    <property type="match status" value="1"/>
</dbReference>
<feature type="compositionally biased region" description="Low complexity" evidence="13">
    <location>
        <begin position="144"/>
        <end position="160"/>
    </location>
</feature>
<feature type="compositionally biased region" description="Low complexity" evidence="13">
    <location>
        <begin position="1064"/>
        <end position="1078"/>
    </location>
</feature>
<feature type="domain" description="AF4/FMR2 C-terminal homology" evidence="14">
    <location>
        <begin position="1166"/>
        <end position="1421"/>
    </location>
</feature>
<keyword evidence="16" id="KW-1185">Reference proteome</keyword>
<keyword evidence="5" id="KW-0597">Phosphoprotein</keyword>
<comment type="similarity">
    <text evidence="2">Belongs to the AF4 family.</text>
</comment>
<dbReference type="InterPro" id="IPR007797">
    <property type="entry name" value="AF4/FMR2"/>
</dbReference>
<feature type="compositionally biased region" description="Low complexity" evidence="13">
    <location>
        <begin position="823"/>
        <end position="837"/>
    </location>
</feature>
<feature type="compositionally biased region" description="Acidic residues" evidence="13">
    <location>
        <begin position="640"/>
        <end position="660"/>
    </location>
</feature>
<feature type="compositionally biased region" description="Basic and acidic residues" evidence="13">
    <location>
        <begin position="904"/>
        <end position="916"/>
    </location>
</feature>
<evidence type="ECO:0000256" key="1">
    <source>
        <dbReference type="ARBA" id="ARBA00004123"/>
    </source>
</evidence>
<feature type="region of interest" description="Disordered" evidence="13">
    <location>
        <begin position="823"/>
        <end position="843"/>
    </location>
</feature>
<dbReference type="InterPro" id="IPR043640">
    <property type="entry name" value="AF4/FMR2_CHD"/>
</dbReference>
<feature type="compositionally biased region" description="Polar residues" evidence="13">
    <location>
        <begin position="734"/>
        <end position="748"/>
    </location>
</feature>
<evidence type="ECO:0000256" key="12">
    <source>
        <dbReference type="ARBA" id="ARBA00032149"/>
    </source>
</evidence>
<keyword evidence="10" id="KW-0539">Nucleus</keyword>